<dbReference type="EMBL" id="MU154532">
    <property type="protein sequence ID" value="KAF9499363.1"/>
    <property type="molecule type" value="Genomic_DNA"/>
</dbReference>
<comment type="caution">
    <text evidence="2">The sequence shown here is derived from an EMBL/GenBank/DDBJ whole genome shotgun (WGS) entry which is preliminary data.</text>
</comment>
<keyword evidence="3" id="KW-1185">Reference proteome</keyword>
<sequence>MPDLPKMFQDAVAITRRLGIATGTVISGSIRYVSYKTKGPTGAHALPSQEKSTPPPCAPLPRSQHAMPMTAASSKMRGIRFSSATAGFFPAGADPWAKDVVQWVQRLAWERVECSATEEVPVGEVKEFSSKASFFALNTHRDDPERRHKYLATTPVPLHVLVVDSILRSVGGDVRRDKALGDVHWMVRSLGLMEGNLLDGPTVTEEYLAPTWSWAGVEGRVFLALTHGVEPGSWRWKAEVMHIGYVGEDERRGCARLLAMIKKVRCMNGSSLNPGIETLAPSFEEVGWEPDVWPTPTQAPSEVFCILIARVIGNVEQREPDSEIGLVVQETAGGLGRLRLWRQRLDEREGLFSEVITGAVEVVLTYSEASSLILVAYYSHFTTRIILLSPMDAFTVTKFEDITVTAPPVNEEGGGSGGGAYCVVA</sequence>
<organism evidence="2 3">
    <name type="scientific">Pleurotus eryngii</name>
    <name type="common">Boletus of the steppes</name>
    <dbReference type="NCBI Taxonomy" id="5323"/>
    <lineage>
        <taxon>Eukaryota</taxon>
        <taxon>Fungi</taxon>
        <taxon>Dikarya</taxon>
        <taxon>Basidiomycota</taxon>
        <taxon>Agaricomycotina</taxon>
        <taxon>Agaricomycetes</taxon>
        <taxon>Agaricomycetidae</taxon>
        <taxon>Agaricales</taxon>
        <taxon>Pleurotineae</taxon>
        <taxon>Pleurotaceae</taxon>
        <taxon>Pleurotus</taxon>
    </lineage>
</organism>
<dbReference type="OrthoDB" id="5125733at2759"/>
<evidence type="ECO:0000256" key="1">
    <source>
        <dbReference type="SAM" id="MobiDB-lite"/>
    </source>
</evidence>
<dbReference type="AlphaFoldDB" id="A0A9P6A5I7"/>
<evidence type="ECO:0000313" key="2">
    <source>
        <dbReference type="EMBL" id="KAF9499363.1"/>
    </source>
</evidence>
<protein>
    <submittedName>
        <fullName evidence="2">Uncharacterized protein</fullName>
    </submittedName>
</protein>
<accession>A0A9P6A5I7</accession>
<proteinExistence type="predicted"/>
<gene>
    <name evidence="2" type="ORF">BDN71DRAFT_1428106</name>
</gene>
<dbReference type="Proteomes" id="UP000807025">
    <property type="component" value="Unassembled WGS sequence"/>
</dbReference>
<evidence type="ECO:0000313" key="3">
    <source>
        <dbReference type="Proteomes" id="UP000807025"/>
    </source>
</evidence>
<feature type="region of interest" description="Disordered" evidence="1">
    <location>
        <begin position="41"/>
        <end position="64"/>
    </location>
</feature>
<name>A0A9P6A5I7_PLEER</name>
<reference evidence="2" key="1">
    <citation type="submission" date="2020-11" db="EMBL/GenBank/DDBJ databases">
        <authorList>
            <consortium name="DOE Joint Genome Institute"/>
            <person name="Ahrendt S."/>
            <person name="Riley R."/>
            <person name="Andreopoulos W."/>
            <person name="Labutti K."/>
            <person name="Pangilinan J."/>
            <person name="Ruiz-Duenas F.J."/>
            <person name="Barrasa J.M."/>
            <person name="Sanchez-Garcia M."/>
            <person name="Camarero S."/>
            <person name="Miyauchi S."/>
            <person name="Serrano A."/>
            <person name="Linde D."/>
            <person name="Babiker R."/>
            <person name="Drula E."/>
            <person name="Ayuso-Fernandez I."/>
            <person name="Pacheco R."/>
            <person name="Padilla G."/>
            <person name="Ferreira P."/>
            <person name="Barriuso J."/>
            <person name="Kellner H."/>
            <person name="Castanera R."/>
            <person name="Alfaro M."/>
            <person name="Ramirez L."/>
            <person name="Pisabarro A.G."/>
            <person name="Kuo A."/>
            <person name="Tritt A."/>
            <person name="Lipzen A."/>
            <person name="He G."/>
            <person name="Yan M."/>
            <person name="Ng V."/>
            <person name="Cullen D."/>
            <person name="Martin F."/>
            <person name="Rosso M.-N."/>
            <person name="Henrissat B."/>
            <person name="Hibbett D."/>
            <person name="Martinez A.T."/>
            <person name="Grigoriev I.V."/>
        </authorList>
    </citation>
    <scope>NUCLEOTIDE SEQUENCE</scope>
    <source>
        <strain evidence="2">ATCC 90797</strain>
    </source>
</reference>